<feature type="region of interest" description="Disordered" evidence="1">
    <location>
        <begin position="29"/>
        <end position="60"/>
    </location>
</feature>
<dbReference type="EMBL" id="JBHMCF010000013">
    <property type="protein sequence ID" value="MFB9471418.1"/>
    <property type="molecule type" value="Genomic_DNA"/>
</dbReference>
<dbReference type="Proteomes" id="UP001589568">
    <property type="component" value="Unassembled WGS sequence"/>
</dbReference>
<evidence type="ECO:0000256" key="2">
    <source>
        <dbReference type="SAM" id="SignalP"/>
    </source>
</evidence>
<keyword evidence="4" id="KW-1185">Reference proteome</keyword>
<keyword evidence="2" id="KW-0732">Signal</keyword>
<feature type="chain" id="PRO_5046751291" description="DUF4352 domain-containing protein" evidence="2">
    <location>
        <begin position="28"/>
        <end position="363"/>
    </location>
</feature>
<evidence type="ECO:0000256" key="1">
    <source>
        <dbReference type="SAM" id="MobiDB-lite"/>
    </source>
</evidence>
<sequence>MQRVSRRISTTAGAGVLALLLAGCGGADTGESVEQPKTAEKTQAAETPASPGTPLTLDTAPRRVNYTDRDDKVHQLTLNPTQLTRGSASDLDGVRLDDDMRGMVPHYLTVSVTNAGTDAVEPSTAVRNFRVALADGTAGKAVSFFGGNPLATPGTGPLETCIGTTAPKTLTAGQAATECRVVLLPEDAKPATVSYSAESVTRTWKVEGGDVGGGVLAAGKPAKVTWKDTDDKDVPLTVALRSVRKAGAGALSDYELNARQKAATVYFVTFSYRNNGTSKLYPGMDDAVILRTESGQTLRKLTLIAIGSNGPKGCPSSQPYGMVQPGKSVQQCGVYLVDKGDKPVTVTFSSTAEGAEPVTWKAS</sequence>
<gene>
    <name evidence="3" type="ORF">ACFFR3_17995</name>
</gene>
<name>A0ABV5NM85_9ACTN</name>
<organism evidence="3 4">
    <name type="scientific">Nonomuraea salmonea</name>
    <dbReference type="NCBI Taxonomy" id="46181"/>
    <lineage>
        <taxon>Bacteria</taxon>
        <taxon>Bacillati</taxon>
        <taxon>Actinomycetota</taxon>
        <taxon>Actinomycetes</taxon>
        <taxon>Streptosporangiales</taxon>
        <taxon>Streptosporangiaceae</taxon>
        <taxon>Nonomuraea</taxon>
    </lineage>
</organism>
<reference evidence="3 4" key="1">
    <citation type="submission" date="2024-09" db="EMBL/GenBank/DDBJ databases">
        <authorList>
            <person name="Sun Q."/>
            <person name="Mori K."/>
        </authorList>
    </citation>
    <scope>NUCLEOTIDE SEQUENCE [LARGE SCALE GENOMIC DNA]</scope>
    <source>
        <strain evidence="3 4">JCM 3324</strain>
    </source>
</reference>
<evidence type="ECO:0000313" key="4">
    <source>
        <dbReference type="Proteomes" id="UP001589568"/>
    </source>
</evidence>
<accession>A0ABV5NM85</accession>
<protein>
    <recommendedName>
        <fullName evidence="5">DUF4352 domain-containing protein</fullName>
    </recommendedName>
</protein>
<evidence type="ECO:0000313" key="3">
    <source>
        <dbReference type="EMBL" id="MFB9471418.1"/>
    </source>
</evidence>
<dbReference type="PROSITE" id="PS51257">
    <property type="entry name" value="PROKAR_LIPOPROTEIN"/>
    <property type="match status" value="1"/>
</dbReference>
<proteinExistence type="predicted"/>
<evidence type="ECO:0008006" key="5">
    <source>
        <dbReference type="Google" id="ProtNLM"/>
    </source>
</evidence>
<dbReference type="RefSeq" id="WP_345390688.1">
    <property type="nucleotide sequence ID" value="NZ_BAAAXS010000001.1"/>
</dbReference>
<feature type="signal peptide" evidence="2">
    <location>
        <begin position="1"/>
        <end position="27"/>
    </location>
</feature>
<comment type="caution">
    <text evidence="3">The sequence shown here is derived from an EMBL/GenBank/DDBJ whole genome shotgun (WGS) entry which is preliminary data.</text>
</comment>